<feature type="compositionally biased region" description="Basic and acidic residues" evidence="1">
    <location>
        <begin position="204"/>
        <end position="213"/>
    </location>
</feature>
<feature type="region of interest" description="Disordered" evidence="1">
    <location>
        <begin position="170"/>
        <end position="255"/>
    </location>
</feature>
<evidence type="ECO:0000256" key="1">
    <source>
        <dbReference type="SAM" id="MobiDB-lite"/>
    </source>
</evidence>
<feature type="region of interest" description="Disordered" evidence="1">
    <location>
        <begin position="118"/>
        <end position="144"/>
    </location>
</feature>
<evidence type="ECO:0000313" key="5">
    <source>
        <dbReference type="Proteomes" id="UP001293593"/>
    </source>
</evidence>
<evidence type="ECO:0000256" key="2">
    <source>
        <dbReference type="SAM" id="Phobius"/>
    </source>
</evidence>
<keyword evidence="2" id="KW-0812">Transmembrane</keyword>
<dbReference type="Pfam" id="PF05553">
    <property type="entry name" value="DUF761"/>
    <property type="match status" value="1"/>
</dbReference>
<evidence type="ECO:0000259" key="3">
    <source>
        <dbReference type="Pfam" id="PF14364"/>
    </source>
</evidence>
<keyword evidence="2" id="KW-1133">Transmembrane helix</keyword>
<proteinExistence type="predicted"/>
<organism evidence="4 5">
    <name type="scientific">Acacia crassicarpa</name>
    <name type="common">northern wattle</name>
    <dbReference type="NCBI Taxonomy" id="499986"/>
    <lineage>
        <taxon>Eukaryota</taxon>
        <taxon>Viridiplantae</taxon>
        <taxon>Streptophyta</taxon>
        <taxon>Embryophyta</taxon>
        <taxon>Tracheophyta</taxon>
        <taxon>Spermatophyta</taxon>
        <taxon>Magnoliopsida</taxon>
        <taxon>eudicotyledons</taxon>
        <taxon>Gunneridae</taxon>
        <taxon>Pentapetalae</taxon>
        <taxon>rosids</taxon>
        <taxon>fabids</taxon>
        <taxon>Fabales</taxon>
        <taxon>Fabaceae</taxon>
        <taxon>Caesalpinioideae</taxon>
        <taxon>mimosoid clade</taxon>
        <taxon>Acacieae</taxon>
        <taxon>Acacia</taxon>
    </lineage>
</organism>
<feature type="transmembrane region" description="Helical" evidence="2">
    <location>
        <begin position="20"/>
        <end position="38"/>
    </location>
</feature>
<dbReference type="InterPro" id="IPR025520">
    <property type="entry name" value="DUF4408"/>
</dbReference>
<dbReference type="AlphaFoldDB" id="A0AAE1MFL2"/>
<keyword evidence="5" id="KW-1185">Reference proteome</keyword>
<protein>
    <recommendedName>
        <fullName evidence="3">DUF4408 domain-containing protein</fullName>
    </recommendedName>
</protein>
<dbReference type="PANTHER" id="PTHR33098:SF57">
    <property type="entry name" value="DUF4408 DOMAIN PROTEIN"/>
    <property type="match status" value="1"/>
</dbReference>
<feature type="compositionally biased region" description="Basic and acidic residues" evidence="1">
    <location>
        <begin position="172"/>
        <end position="184"/>
    </location>
</feature>
<accession>A0AAE1MFL2</accession>
<gene>
    <name evidence="4" type="ORF">QN277_026681</name>
</gene>
<comment type="caution">
    <text evidence="4">The sequence shown here is derived from an EMBL/GenBank/DDBJ whole genome shotgun (WGS) entry which is preliminary data.</text>
</comment>
<reference evidence="4" key="1">
    <citation type="submission" date="2023-10" db="EMBL/GenBank/DDBJ databases">
        <title>Chromosome-level genome of the transformable northern wattle, Acacia crassicarpa.</title>
        <authorList>
            <person name="Massaro I."/>
            <person name="Sinha N.R."/>
            <person name="Poethig S."/>
            <person name="Leichty A.R."/>
        </authorList>
    </citation>
    <scope>NUCLEOTIDE SEQUENCE</scope>
    <source>
        <strain evidence="4">Acra3RX</strain>
        <tissue evidence="4">Leaf</tissue>
    </source>
</reference>
<dbReference type="Proteomes" id="UP001293593">
    <property type="component" value="Unassembled WGS sequence"/>
</dbReference>
<dbReference type="InterPro" id="IPR008480">
    <property type="entry name" value="DUF761_pln"/>
</dbReference>
<dbReference type="PANTHER" id="PTHR33098">
    <property type="entry name" value="COTTON FIBER (DUF761)"/>
    <property type="match status" value="1"/>
</dbReference>
<dbReference type="Pfam" id="PF14364">
    <property type="entry name" value="DUF4408"/>
    <property type="match status" value="1"/>
</dbReference>
<evidence type="ECO:0000313" key="4">
    <source>
        <dbReference type="EMBL" id="KAK4265657.1"/>
    </source>
</evidence>
<keyword evidence="2" id="KW-0472">Membrane</keyword>
<sequence length="284" mass="32193">MADPVTISTLLTSWFTPSSLFLFVNLVIGTIVVSSRFGSSRKPSDHHHDGHGQPHLIRRSSSLFERFRSFRFSKHDAAFPETEYLQPVHDSPQLVRTPSLVERVRSFNFRFYNNVSEPAGSDTVSAQPDDLTEHPTEPQLARTPSFLERLKSMNFSSLYRSDSVKAAGEVLDGERDVPESKEDNDAGNLVKRSKSESSRSTPVKSREKMKKSASENVASRRQQEEEVDRRTSGPATARQRGGNETASFEEDETVDAKADDFINRFKQQLRLQRLNSLLRYREVA</sequence>
<name>A0AAE1MFL2_9FABA</name>
<feature type="compositionally biased region" description="Basic and acidic residues" evidence="1">
    <location>
        <begin position="221"/>
        <end position="231"/>
    </location>
</feature>
<dbReference type="EMBL" id="JAWXYG010000008">
    <property type="protein sequence ID" value="KAK4265657.1"/>
    <property type="molecule type" value="Genomic_DNA"/>
</dbReference>
<feature type="domain" description="DUF4408" evidence="3">
    <location>
        <begin position="10"/>
        <end position="37"/>
    </location>
</feature>